<dbReference type="RefSeq" id="WP_135601433.1">
    <property type="nucleotide sequence ID" value="NZ_RQFK01000026.1"/>
</dbReference>
<protein>
    <submittedName>
        <fullName evidence="2">Uncharacterized protein</fullName>
    </submittedName>
</protein>
<evidence type="ECO:0000313" key="3">
    <source>
        <dbReference type="Proteomes" id="UP000298009"/>
    </source>
</evidence>
<dbReference type="AlphaFoldDB" id="A0A4R9I655"/>
<evidence type="ECO:0000313" key="2">
    <source>
        <dbReference type="EMBL" id="TGK81552.1"/>
    </source>
</evidence>
<keyword evidence="1" id="KW-0472">Membrane</keyword>
<proteinExistence type="predicted"/>
<evidence type="ECO:0000256" key="1">
    <source>
        <dbReference type="SAM" id="Phobius"/>
    </source>
</evidence>
<dbReference type="Proteomes" id="UP000298009">
    <property type="component" value="Unassembled WGS sequence"/>
</dbReference>
<keyword evidence="1" id="KW-0812">Transmembrane</keyword>
<name>A0A4R9I655_9LEPT</name>
<dbReference type="EMBL" id="RQFK01000026">
    <property type="protein sequence ID" value="TGK81552.1"/>
    <property type="molecule type" value="Genomic_DNA"/>
</dbReference>
<sequence>MKTKRYADFYEQNYNDSLLLLIRHIQQLSKEVPGLNFQAANFISTKQNIENEKQGFIETFVNLHNRFKPKESKWAKFIYYSFLIGFPLYLMQICSSYSFYHEKIFVKNPLKTYKSYEIDQRVDSLNLKSIDISNEPKLNWAVTVRKKSTGDKKQINIELPLYILRAQKITRENLDGELNIIGFKIAPMYQGEDFVNINDVITTESKEFKQILRQSADQHRVKFKSDFTNWEFDFSE</sequence>
<feature type="transmembrane region" description="Helical" evidence="1">
    <location>
        <begin position="77"/>
        <end position="100"/>
    </location>
</feature>
<gene>
    <name evidence="2" type="ORF">EHQ24_09590</name>
</gene>
<reference evidence="2" key="1">
    <citation type="journal article" date="2019" name="PLoS Negl. Trop. Dis.">
        <title>Revisiting the worldwide diversity of Leptospira species in the environment.</title>
        <authorList>
            <person name="Vincent A.T."/>
            <person name="Schiettekatte O."/>
            <person name="Bourhy P."/>
            <person name="Veyrier F.J."/>
            <person name="Picardeau M."/>
        </authorList>
    </citation>
    <scope>NUCLEOTIDE SEQUENCE [LARGE SCALE GENOMIC DNA]</scope>
    <source>
        <strain evidence="2">201800287</strain>
    </source>
</reference>
<organism evidence="2 3">
    <name type="scientific">Leptospira noumeaensis</name>
    <dbReference type="NCBI Taxonomy" id="2484964"/>
    <lineage>
        <taxon>Bacteria</taxon>
        <taxon>Pseudomonadati</taxon>
        <taxon>Spirochaetota</taxon>
        <taxon>Spirochaetia</taxon>
        <taxon>Leptospirales</taxon>
        <taxon>Leptospiraceae</taxon>
        <taxon>Leptospira</taxon>
    </lineage>
</organism>
<keyword evidence="3" id="KW-1185">Reference proteome</keyword>
<accession>A0A4R9I655</accession>
<comment type="caution">
    <text evidence="2">The sequence shown here is derived from an EMBL/GenBank/DDBJ whole genome shotgun (WGS) entry which is preliminary data.</text>
</comment>
<keyword evidence="1" id="KW-1133">Transmembrane helix</keyword>